<evidence type="ECO:0000256" key="6">
    <source>
        <dbReference type="ARBA" id="ARBA00022692"/>
    </source>
</evidence>
<dbReference type="EMBL" id="CH476618">
    <property type="protein sequence ID" value="EEP82053.1"/>
    <property type="molecule type" value="Genomic_DNA"/>
</dbReference>
<keyword evidence="12 17" id="KW-0472">Membrane</keyword>
<keyword evidence="13" id="KW-0325">Glycoprotein</keyword>
<dbReference type="SUPFAM" id="SSF47384">
    <property type="entry name" value="Homodimeric domain of signal transducing histidine kinase"/>
    <property type="match status" value="1"/>
</dbReference>
<evidence type="ECO:0000256" key="13">
    <source>
        <dbReference type="ARBA" id="ARBA00023180"/>
    </source>
</evidence>
<feature type="region of interest" description="Disordered" evidence="16">
    <location>
        <begin position="732"/>
        <end position="780"/>
    </location>
</feature>
<dbReference type="FunCoup" id="C4JWH6">
    <property type="interactions" value="147"/>
</dbReference>
<feature type="transmembrane region" description="Helical" evidence="17">
    <location>
        <begin position="391"/>
        <end position="411"/>
    </location>
</feature>
<evidence type="ECO:0000256" key="14">
    <source>
        <dbReference type="PROSITE-ProRule" id="PRU00169"/>
    </source>
</evidence>
<dbReference type="InterPro" id="IPR003661">
    <property type="entry name" value="HisK_dim/P_dom"/>
</dbReference>
<feature type="transmembrane region" description="Helical" evidence="17">
    <location>
        <begin position="6"/>
        <end position="30"/>
    </location>
</feature>
<feature type="domain" description="Response regulatory" evidence="19">
    <location>
        <begin position="950"/>
        <end position="1054"/>
    </location>
</feature>
<dbReference type="EC" id="2.7.13.3" evidence="3"/>
<dbReference type="VEuPathDB" id="FungiDB:UREG_06918"/>
<evidence type="ECO:0000313" key="20">
    <source>
        <dbReference type="EMBL" id="EEP82053.1"/>
    </source>
</evidence>
<keyword evidence="8" id="KW-0418">Kinase</keyword>
<dbReference type="InterPro" id="IPR001789">
    <property type="entry name" value="Sig_transdc_resp-reg_receiver"/>
</dbReference>
<feature type="compositionally biased region" description="Polar residues" evidence="16">
    <location>
        <begin position="769"/>
        <end position="780"/>
    </location>
</feature>
<evidence type="ECO:0000256" key="15">
    <source>
        <dbReference type="SAM" id="Coils"/>
    </source>
</evidence>
<dbReference type="Gene3D" id="3.30.565.10">
    <property type="entry name" value="Histidine kinase-like ATPase, C-terminal domain"/>
    <property type="match status" value="1"/>
</dbReference>
<evidence type="ECO:0000256" key="2">
    <source>
        <dbReference type="ARBA" id="ARBA00004370"/>
    </source>
</evidence>
<dbReference type="GO" id="GO:0005886">
    <property type="term" value="C:plasma membrane"/>
    <property type="evidence" value="ECO:0007669"/>
    <property type="project" value="UniProtKB-ARBA"/>
</dbReference>
<dbReference type="Pfam" id="PF00512">
    <property type="entry name" value="HisKA"/>
    <property type="match status" value="1"/>
</dbReference>
<dbReference type="SMART" id="SM00388">
    <property type="entry name" value="HisKA"/>
    <property type="match status" value="1"/>
</dbReference>
<keyword evidence="5" id="KW-0808">Transferase</keyword>
<dbReference type="CDD" id="cd00082">
    <property type="entry name" value="HisKA"/>
    <property type="match status" value="1"/>
</dbReference>
<keyword evidence="10 17" id="KW-1133">Transmembrane helix</keyword>
<dbReference type="AlphaFoldDB" id="C4JWH6"/>
<keyword evidence="21" id="KW-1185">Reference proteome</keyword>
<dbReference type="eggNOG" id="KOG0519">
    <property type="taxonomic scope" value="Eukaryota"/>
</dbReference>
<dbReference type="SUPFAM" id="SSF52172">
    <property type="entry name" value="CheY-like"/>
    <property type="match status" value="1"/>
</dbReference>
<dbReference type="Pfam" id="PF02518">
    <property type="entry name" value="HATPase_c"/>
    <property type="match status" value="1"/>
</dbReference>
<keyword evidence="7" id="KW-0547">Nucleotide-binding</keyword>
<keyword evidence="4 14" id="KW-0597">Phosphoprotein</keyword>
<proteinExistence type="predicted"/>
<protein>
    <recommendedName>
        <fullName evidence="3">histidine kinase</fullName>
        <ecNumber evidence="3">2.7.13.3</ecNumber>
    </recommendedName>
</protein>
<name>C4JWH6_UNCRE</name>
<evidence type="ECO:0000256" key="7">
    <source>
        <dbReference type="ARBA" id="ARBA00022741"/>
    </source>
</evidence>
<keyword evidence="15" id="KW-0175">Coiled coil</keyword>
<dbReference type="InParanoid" id="C4JWH6"/>
<dbReference type="Proteomes" id="UP000002058">
    <property type="component" value="Unassembled WGS sequence"/>
</dbReference>
<dbReference type="GO" id="GO:0009927">
    <property type="term" value="F:histidine phosphotransfer kinase activity"/>
    <property type="evidence" value="ECO:0007669"/>
    <property type="project" value="TreeGrafter"/>
</dbReference>
<keyword evidence="6 17" id="KW-0812">Transmembrane</keyword>
<dbReference type="InterPro" id="IPR004358">
    <property type="entry name" value="Sig_transdc_His_kin-like_C"/>
</dbReference>
<dbReference type="FunFam" id="3.40.50.2300:FF:000289">
    <property type="entry name" value="Osmosensing histidine protein kinase SLN1"/>
    <property type="match status" value="1"/>
</dbReference>
<feature type="modified residue" description="4-aspartylphosphate" evidence="14">
    <location>
        <position position="1005"/>
    </location>
</feature>
<evidence type="ECO:0000256" key="10">
    <source>
        <dbReference type="ARBA" id="ARBA00022989"/>
    </source>
</evidence>
<dbReference type="STRING" id="336963.C4JWH6"/>
<dbReference type="InterPro" id="IPR005467">
    <property type="entry name" value="His_kinase_dom"/>
</dbReference>
<dbReference type="GO" id="GO:0000155">
    <property type="term" value="F:phosphorelay sensor kinase activity"/>
    <property type="evidence" value="ECO:0007669"/>
    <property type="project" value="InterPro"/>
</dbReference>
<evidence type="ECO:0000256" key="16">
    <source>
        <dbReference type="SAM" id="MobiDB-lite"/>
    </source>
</evidence>
<dbReference type="SMART" id="SM00387">
    <property type="entry name" value="HATPase_c"/>
    <property type="match status" value="1"/>
</dbReference>
<dbReference type="Pfam" id="PF00072">
    <property type="entry name" value="Response_reg"/>
    <property type="match status" value="1"/>
</dbReference>
<dbReference type="PRINTS" id="PR00344">
    <property type="entry name" value="BCTRLSENSOR"/>
</dbReference>
<dbReference type="SUPFAM" id="SSF55874">
    <property type="entry name" value="ATPase domain of HSP90 chaperone/DNA topoisomerase II/histidine kinase"/>
    <property type="match status" value="1"/>
</dbReference>
<feature type="coiled-coil region" evidence="15">
    <location>
        <begin position="518"/>
        <end position="545"/>
    </location>
</feature>
<evidence type="ECO:0000256" key="11">
    <source>
        <dbReference type="ARBA" id="ARBA00023012"/>
    </source>
</evidence>
<comment type="subcellular location">
    <subcellularLocation>
        <location evidence="2">Membrane</location>
    </subcellularLocation>
</comment>
<evidence type="ECO:0000256" key="3">
    <source>
        <dbReference type="ARBA" id="ARBA00012438"/>
    </source>
</evidence>
<dbReference type="CDD" id="cd17546">
    <property type="entry name" value="REC_hyHK_CKI1_RcsC-like"/>
    <property type="match status" value="1"/>
</dbReference>
<evidence type="ECO:0000313" key="21">
    <source>
        <dbReference type="Proteomes" id="UP000002058"/>
    </source>
</evidence>
<dbReference type="PANTHER" id="PTHR43047">
    <property type="entry name" value="TWO-COMPONENT HISTIDINE PROTEIN KINASE"/>
    <property type="match status" value="1"/>
</dbReference>
<keyword evidence="11" id="KW-0902">Two-component regulatory system</keyword>
<sequence>MRVPIAVQLAVLVLFPSLLGLAVISVAIWINNYNFVVDVKSQSISSTAALKASQISGDLELAQSASKTVASRILIQAALKRLYLGNDTKENWAAANTDIQAALGSGGYTALYQATIYPKDGTGNPYGVFNVTGSDISPIELPYSYPNGSTVILGDPGLGYPPRLYPNLTYSSRIESDENGIRRNVTTVHAFPDVQLRATSTLLLGPFHVNATFSLLSVTLPIINNTSATDILGFMTVVASAARLQNILRSRDALDSTGISLLLGPANPQNRFPSDAHPATRTSEGNIDALNSVQMQYVFEPSIVSGVADRHNRYHQGDSFALSAYPAVATAFARRPKSFNNASTSLKTTNEEGSKVAVGIARPQSTMVDWIVVVEQTHAEAWAPVIRLRNIILACVFGVAGFIALIVPPLAHLCVAPIRRLRDATKKTMDPPMDPSSGLLTVSNNNEASCETCRLSEKEKGFRVGLRFLGWGSFGASDCPHVEEGRKKPFCVPGKVEEKRRWVTDELTELSKTYNEMSDELMIQYTKLEERVAERTRELEISKKAAEVANESKTLFIANISHELKTPLNGILGMCAVCMGDDNLPRIKKSLRIVYKSGELLLHLLNDLLTFSKNEIDKVIQLDQKEFYLADIKSQILAVFQNQIQEKHIDFGIHFVGAPKTQVEPAEISEKPPQVETELGPPGTASLKDMVLWGDQHRLLQILINLVSNSLKFTPEGGRVEVRIKCLGEVDKQADRTGRTSTDSKLFRRRSKTPSATQSKAAEKERRTSMSLQGQDQLSISPPIDAKPLMFAFEVEDTGPGIPQHLQQRVFEPFMQGDPGLSKKYGGTGLGLSICSQLSQLMNGTIRLQSIEGIGTTFVLRIPLQYIREVTPSTRTSSITASIAPSIRSLGSRVESHSSTSVHFEKDLEPRLVGLSQPFFAAAPPSPPATTDVQMQAFGQIDGQTDGKIRVLVAEDNVVNQEVVLRMLKLEDVYDVTIAKDGQEAYDVVKANMEEGKAFNLILMDIQMPNLDGLQSTRLIREMGYSAPIVALSAFAEESNIKDCMDSGMNMFLR</sequence>
<dbReference type="InterPro" id="IPR036097">
    <property type="entry name" value="HisK_dim/P_sf"/>
</dbReference>
<dbReference type="FunFam" id="1.10.287.130:FF:000004">
    <property type="entry name" value="Ethylene receptor 1"/>
    <property type="match status" value="1"/>
</dbReference>
<evidence type="ECO:0000256" key="9">
    <source>
        <dbReference type="ARBA" id="ARBA00022840"/>
    </source>
</evidence>
<evidence type="ECO:0000256" key="5">
    <source>
        <dbReference type="ARBA" id="ARBA00022679"/>
    </source>
</evidence>
<evidence type="ECO:0000256" key="4">
    <source>
        <dbReference type="ARBA" id="ARBA00022553"/>
    </source>
</evidence>
<dbReference type="Gene3D" id="3.40.50.2300">
    <property type="match status" value="1"/>
</dbReference>
<dbReference type="PANTHER" id="PTHR43047:SF72">
    <property type="entry name" value="OSMOSENSING HISTIDINE PROTEIN KINASE SLN1"/>
    <property type="match status" value="1"/>
</dbReference>
<reference evidence="21" key="1">
    <citation type="journal article" date="2009" name="Genome Res.">
        <title>Comparative genomic analyses of the human fungal pathogens Coccidioides and their relatives.</title>
        <authorList>
            <person name="Sharpton T.J."/>
            <person name="Stajich J.E."/>
            <person name="Rounsley S.D."/>
            <person name="Gardner M.J."/>
            <person name="Wortman J.R."/>
            <person name="Jordar V.S."/>
            <person name="Maiti R."/>
            <person name="Kodira C.D."/>
            <person name="Neafsey D.E."/>
            <person name="Zeng Q."/>
            <person name="Hung C.-Y."/>
            <person name="McMahan C."/>
            <person name="Muszewska A."/>
            <person name="Grynberg M."/>
            <person name="Mandel M.A."/>
            <person name="Kellner E.M."/>
            <person name="Barker B.M."/>
            <person name="Galgiani J.N."/>
            <person name="Orbach M.J."/>
            <person name="Kirkland T.N."/>
            <person name="Cole G.T."/>
            <person name="Henn M.R."/>
            <person name="Birren B.W."/>
            <person name="Taylor J.W."/>
        </authorList>
    </citation>
    <scope>NUCLEOTIDE SEQUENCE [LARGE SCALE GENOMIC DNA]</scope>
    <source>
        <strain evidence="21">UAMH 1704</strain>
    </source>
</reference>
<evidence type="ECO:0000256" key="8">
    <source>
        <dbReference type="ARBA" id="ARBA00022777"/>
    </source>
</evidence>
<gene>
    <name evidence="20" type="ORF">UREG_06918</name>
</gene>
<dbReference type="OMA" id="WGDSNRI"/>
<dbReference type="HOGENOM" id="CLU_003731_0_0_1"/>
<dbReference type="CDD" id="cd16922">
    <property type="entry name" value="HATPase_EvgS-ArcB-TorS-like"/>
    <property type="match status" value="1"/>
</dbReference>
<keyword evidence="9" id="KW-0067">ATP-binding</keyword>
<accession>C4JWH6</accession>
<dbReference type="RefSeq" id="XP_002583951.1">
    <property type="nucleotide sequence ID" value="XM_002583905.1"/>
</dbReference>
<dbReference type="PROSITE" id="PS50109">
    <property type="entry name" value="HIS_KIN"/>
    <property type="match status" value="1"/>
</dbReference>
<organism evidence="20 21">
    <name type="scientific">Uncinocarpus reesii (strain UAMH 1704)</name>
    <dbReference type="NCBI Taxonomy" id="336963"/>
    <lineage>
        <taxon>Eukaryota</taxon>
        <taxon>Fungi</taxon>
        <taxon>Dikarya</taxon>
        <taxon>Ascomycota</taxon>
        <taxon>Pezizomycotina</taxon>
        <taxon>Eurotiomycetes</taxon>
        <taxon>Eurotiomycetidae</taxon>
        <taxon>Onygenales</taxon>
        <taxon>Onygenaceae</taxon>
        <taxon>Uncinocarpus</taxon>
    </lineage>
</organism>
<dbReference type="SMART" id="SM00448">
    <property type="entry name" value="REC"/>
    <property type="match status" value="1"/>
</dbReference>
<evidence type="ECO:0000259" key="18">
    <source>
        <dbReference type="PROSITE" id="PS50109"/>
    </source>
</evidence>
<dbReference type="GeneID" id="8442457"/>
<evidence type="ECO:0000256" key="12">
    <source>
        <dbReference type="ARBA" id="ARBA00023136"/>
    </source>
</evidence>
<dbReference type="OrthoDB" id="60033at2759"/>
<evidence type="ECO:0000256" key="1">
    <source>
        <dbReference type="ARBA" id="ARBA00000085"/>
    </source>
</evidence>
<dbReference type="GO" id="GO:0007234">
    <property type="term" value="P:osmosensory signaling via phosphorelay pathway"/>
    <property type="evidence" value="ECO:0007669"/>
    <property type="project" value="UniProtKB-ARBA"/>
</dbReference>
<dbReference type="InterPro" id="IPR036890">
    <property type="entry name" value="HATPase_C_sf"/>
</dbReference>
<dbReference type="GO" id="GO:0005524">
    <property type="term" value="F:ATP binding"/>
    <property type="evidence" value="ECO:0007669"/>
    <property type="project" value="UniProtKB-KW"/>
</dbReference>
<dbReference type="Gene3D" id="1.10.287.130">
    <property type="match status" value="1"/>
</dbReference>
<evidence type="ECO:0000259" key="19">
    <source>
        <dbReference type="PROSITE" id="PS50110"/>
    </source>
</evidence>
<dbReference type="KEGG" id="ure:UREG_06918"/>
<dbReference type="PROSITE" id="PS50110">
    <property type="entry name" value="RESPONSE_REGULATORY"/>
    <property type="match status" value="1"/>
</dbReference>
<comment type="catalytic activity">
    <reaction evidence="1">
        <text>ATP + protein L-histidine = ADP + protein N-phospho-L-histidine.</text>
        <dbReference type="EC" id="2.7.13.3"/>
    </reaction>
</comment>
<evidence type="ECO:0000256" key="17">
    <source>
        <dbReference type="SAM" id="Phobius"/>
    </source>
</evidence>
<dbReference type="InterPro" id="IPR003594">
    <property type="entry name" value="HATPase_dom"/>
</dbReference>
<feature type="domain" description="Histidine kinase" evidence="18">
    <location>
        <begin position="559"/>
        <end position="866"/>
    </location>
</feature>
<dbReference type="InterPro" id="IPR011006">
    <property type="entry name" value="CheY-like_superfamily"/>
</dbReference>